<dbReference type="EMBL" id="LBWB01000015">
    <property type="protein sequence ID" value="KKR00218.1"/>
    <property type="molecule type" value="Genomic_DNA"/>
</dbReference>
<evidence type="ECO:0000313" key="1">
    <source>
        <dbReference type="EMBL" id="KKR00218.1"/>
    </source>
</evidence>
<sequence length="98" mass="11434">METPEKIASMQEQKIRSEVSQLTKDIRRLRLMKTLKVGKKYLIKIPMQSKKIVEVIAIELGKDAAFSWNVCNVHFITEKEFGCLVFQEFVECIIEEID</sequence>
<evidence type="ECO:0000313" key="2">
    <source>
        <dbReference type="Proteomes" id="UP000033881"/>
    </source>
</evidence>
<protein>
    <submittedName>
        <fullName evidence="1">Uncharacterized protein</fullName>
    </submittedName>
</protein>
<organism evidence="1 2">
    <name type="scientific">Candidatus Woesebacteria bacterium GW2011_GWB1_39_12</name>
    <dbReference type="NCBI Taxonomy" id="1618574"/>
    <lineage>
        <taxon>Bacteria</taxon>
        <taxon>Candidatus Woeseibacteriota</taxon>
    </lineage>
</organism>
<dbReference type="Proteomes" id="UP000033881">
    <property type="component" value="Unassembled WGS sequence"/>
</dbReference>
<comment type="caution">
    <text evidence="1">The sequence shown here is derived from an EMBL/GenBank/DDBJ whole genome shotgun (WGS) entry which is preliminary data.</text>
</comment>
<gene>
    <name evidence="1" type="ORF">UT24_C0015G0026</name>
</gene>
<name>A0A0G0MAK6_9BACT</name>
<proteinExistence type="predicted"/>
<dbReference type="AlphaFoldDB" id="A0A0G0MAK6"/>
<reference evidence="1 2" key="1">
    <citation type="journal article" date="2015" name="Nature">
        <title>rRNA introns, odd ribosomes, and small enigmatic genomes across a large radiation of phyla.</title>
        <authorList>
            <person name="Brown C.T."/>
            <person name="Hug L.A."/>
            <person name="Thomas B.C."/>
            <person name="Sharon I."/>
            <person name="Castelle C.J."/>
            <person name="Singh A."/>
            <person name="Wilkins M.J."/>
            <person name="Williams K.H."/>
            <person name="Banfield J.F."/>
        </authorList>
    </citation>
    <scope>NUCLEOTIDE SEQUENCE [LARGE SCALE GENOMIC DNA]</scope>
</reference>
<accession>A0A0G0MAK6</accession>
<dbReference type="STRING" id="1618574.UT24_C0015G0026"/>